<proteinExistence type="predicted"/>
<comment type="caution">
    <text evidence="2">The sequence shown here is derived from an EMBL/GenBank/DDBJ whole genome shotgun (WGS) entry which is preliminary data.</text>
</comment>
<dbReference type="EMBL" id="JAFBEB010000011">
    <property type="protein sequence ID" value="MBM7591388.1"/>
    <property type="molecule type" value="Genomic_DNA"/>
</dbReference>
<dbReference type="AlphaFoldDB" id="A0A938Y1D2"/>
<reference evidence="2" key="1">
    <citation type="submission" date="2021-01" db="EMBL/GenBank/DDBJ databases">
        <title>Genomic Encyclopedia of Type Strains, Phase IV (KMG-IV): sequencing the most valuable type-strain genomes for metagenomic binning, comparative biology and taxonomic classification.</title>
        <authorList>
            <person name="Goeker M."/>
        </authorList>
    </citation>
    <scope>NUCLEOTIDE SEQUENCE</scope>
    <source>
        <strain evidence="2">DSM 25523</strain>
    </source>
</reference>
<evidence type="ECO:0000313" key="3">
    <source>
        <dbReference type="Proteomes" id="UP000717624"/>
    </source>
</evidence>
<dbReference type="InterPro" id="IPR008490">
    <property type="entry name" value="Transposase_InsH_N"/>
</dbReference>
<evidence type="ECO:0000259" key="1">
    <source>
        <dbReference type="Pfam" id="PF05598"/>
    </source>
</evidence>
<evidence type="ECO:0000313" key="2">
    <source>
        <dbReference type="EMBL" id="MBM7591388.1"/>
    </source>
</evidence>
<gene>
    <name evidence="2" type="ORF">JOD01_003027</name>
</gene>
<organism evidence="2 3">
    <name type="scientific">Brevibacillus fulvus</name>
    <dbReference type="NCBI Taxonomy" id="1125967"/>
    <lineage>
        <taxon>Bacteria</taxon>
        <taxon>Bacillati</taxon>
        <taxon>Bacillota</taxon>
        <taxon>Bacilli</taxon>
        <taxon>Bacillales</taxon>
        <taxon>Paenibacillaceae</taxon>
        <taxon>Brevibacillus</taxon>
    </lineage>
</organism>
<protein>
    <recommendedName>
        <fullName evidence="1">Transposase InsH N-terminal domain-containing protein</fullName>
    </recommendedName>
</protein>
<sequence>MPLRHRVLMYNKKKTKELEPLLQPSKQITASFHAELYKLIPVDHPLRKINEIVDFTFIHELVRSSYCEHYGRPANEPEP</sequence>
<feature type="domain" description="Transposase InsH N-terminal" evidence="1">
    <location>
        <begin position="35"/>
        <end position="78"/>
    </location>
</feature>
<keyword evidence="3" id="KW-1185">Reference proteome</keyword>
<accession>A0A938Y1D2</accession>
<name>A0A938Y1D2_9BACL</name>
<dbReference type="Proteomes" id="UP000717624">
    <property type="component" value="Unassembled WGS sequence"/>
</dbReference>
<dbReference type="Pfam" id="PF05598">
    <property type="entry name" value="DUF772"/>
    <property type="match status" value="1"/>
</dbReference>